<gene>
    <name evidence="3 5" type="primary">rutC</name>
    <name evidence="4" type="ORF">DIC32_14570</name>
    <name evidence="5" type="ORF">FHY67_06500</name>
</gene>
<dbReference type="HAMAP" id="MF_00831">
    <property type="entry name" value="RutC"/>
    <property type="match status" value="1"/>
</dbReference>
<name>A0A2T1J220_ACIRA</name>
<dbReference type="NCBIfam" id="TIGR03610">
    <property type="entry name" value="RutC"/>
    <property type="match status" value="1"/>
</dbReference>
<dbReference type="GO" id="GO:0019239">
    <property type="term" value="F:deaminase activity"/>
    <property type="evidence" value="ECO:0007669"/>
    <property type="project" value="TreeGrafter"/>
</dbReference>
<dbReference type="GO" id="GO:0005829">
    <property type="term" value="C:cytosol"/>
    <property type="evidence" value="ECO:0007669"/>
    <property type="project" value="TreeGrafter"/>
</dbReference>
<dbReference type="EMBL" id="VFBM01000004">
    <property type="protein sequence ID" value="TNX92401.1"/>
    <property type="molecule type" value="Genomic_DNA"/>
</dbReference>
<dbReference type="EMBL" id="DPXL01000186">
    <property type="protein sequence ID" value="HCM32488.1"/>
    <property type="molecule type" value="Genomic_DNA"/>
</dbReference>
<dbReference type="KEGG" id="arj:DOM24_07645"/>
<dbReference type="Proteomes" id="UP000262257">
    <property type="component" value="Unassembled WGS sequence"/>
</dbReference>
<dbReference type="GeneID" id="56305951"/>
<evidence type="ECO:0000313" key="6">
    <source>
        <dbReference type="Proteomes" id="UP000262257"/>
    </source>
</evidence>
<evidence type="ECO:0000256" key="1">
    <source>
        <dbReference type="ARBA" id="ARBA00010552"/>
    </source>
</evidence>
<protein>
    <recommendedName>
        <fullName evidence="3">3-aminoacrylate deaminase RutC</fullName>
        <shortName evidence="3">3-AA deaminase</shortName>
        <ecNumber evidence="3">3.5.-.-</ecNumber>
    </recommendedName>
</protein>
<evidence type="ECO:0000313" key="7">
    <source>
        <dbReference type="Proteomes" id="UP000314285"/>
    </source>
</evidence>
<dbReference type="Proteomes" id="UP000314285">
    <property type="component" value="Unassembled WGS sequence"/>
</dbReference>
<reference evidence="4 6" key="1">
    <citation type="journal article" date="2018" name="Nat. Biotechnol.">
        <title>A standardized bacterial taxonomy based on genome phylogeny substantially revises the tree of life.</title>
        <authorList>
            <person name="Parks D.H."/>
            <person name="Chuvochina M."/>
            <person name="Waite D.W."/>
            <person name="Rinke C."/>
            <person name="Skarshewski A."/>
            <person name="Chaumeil P.A."/>
            <person name="Hugenholtz P."/>
        </authorList>
    </citation>
    <scope>NUCLEOTIDE SEQUENCE [LARGE SCALE GENOMIC DNA]</scope>
    <source>
        <strain evidence="4">UBA10045</strain>
    </source>
</reference>
<evidence type="ECO:0000313" key="5">
    <source>
        <dbReference type="EMBL" id="TNX92401.1"/>
    </source>
</evidence>
<dbReference type="InterPro" id="IPR019898">
    <property type="entry name" value="RutC"/>
</dbReference>
<dbReference type="PANTHER" id="PTHR11803:SF58">
    <property type="entry name" value="PROTEIN HMF1-RELATED"/>
    <property type="match status" value="1"/>
</dbReference>
<dbReference type="EC" id="3.5.-.-" evidence="3"/>
<dbReference type="RefSeq" id="WP_005020003.1">
    <property type="nucleotide sequence ID" value="NZ_BKHE01000016.1"/>
</dbReference>
<dbReference type="PANTHER" id="PTHR11803">
    <property type="entry name" value="2-IMINOBUTANOATE/2-IMINOPROPANOATE DEAMINASE RIDA"/>
    <property type="match status" value="1"/>
</dbReference>
<dbReference type="GO" id="GO:0019740">
    <property type="term" value="P:nitrogen utilization"/>
    <property type="evidence" value="ECO:0007669"/>
    <property type="project" value="UniProtKB-UniRule"/>
</dbReference>
<evidence type="ECO:0000256" key="3">
    <source>
        <dbReference type="HAMAP-Rule" id="MF_00831"/>
    </source>
</evidence>
<dbReference type="Gene3D" id="3.30.1330.40">
    <property type="entry name" value="RutC-like"/>
    <property type="match status" value="1"/>
</dbReference>
<dbReference type="CDD" id="cd00448">
    <property type="entry name" value="YjgF_YER057c_UK114_family"/>
    <property type="match status" value="1"/>
</dbReference>
<proteinExistence type="inferred from homology"/>
<dbReference type="Pfam" id="PF01042">
    <property type="entry name" value="Ribonuc_L-PSP"/>
    <property type="match status" value="1"/>
</dbReference>
<keyword evidence="2 3" id="KW-0378">Hydrolase</keyword>
<dbReference type="InterPro" id="IPR035959">
    <property type="entry name" value="RutC-like_sf"/>
</dbReference>
<dbReference type="SUPFAM" id="SSF55298">
    <property type="entry name" value="YjgF-like"/>
    <property type="match status" value="1"/>
</dbReference>
<dbReference type="InterPro" id="IPR019897">
    <property type="entry name" value="RidA_CS"/>
</dbReference>
<dbReference type="STRING" id="40216.GCA_001917365_02036"/>
<dbReference type="PROSITE" id="PS01094">
    <property type="entry name" value="UPF0076"/>
    <property type="match status" value="1"/>
</dbReference>
<accession>A0A2T1J220</accession>
<evidence type="ECO:0000313" key="4">
    <source>
        <dbReference type="EMBL" id="HCM32488.1"/>
    </source>
</evidence>
<comment type="similarity">
    <text evidence="1 3">Belongs to the RutC family.</text>
</comment>
<dbReference type="GO" id="GO:0006212">
    <property type="term" value="P:uracil catabolic process"/>
    <property type="evidence" value="ECO:0007669"/>
    <property type="project" value="UniProtKB-UniRule"/>
</dbReference>
<comment type="caution">
    <text evidence="5">The sequence shown here is derived from an EMBL/GenBank/DDBJ whole genome shotgun (WGS) entry which is preliminary data.</text>
</comment>
<reference evidence="5 7" key="2">
    <citation type="submission" date="2019-06" db="EMBL/GenBank/DDBJ databases">
        <title>Genome of Acinetobacter radioresistens APH1, a phenol degrading strain.</title>
        <authorList>
            <person name="Liu Y."/>
        </authorList>
    </citation>
    <scope>NUCLEOTIDE SEQUENCE [LARGE SCALE GENOMIC DNA]</scope>
    <source>
        <strain evidence="5 7">APH1</strain>
    </source>
</reference>
<dbReference type="AlphaFoldDB" id="A0A2T1J220"/>
<evidence type="ECO:0000256" key="2">
    <source>
        <dbReference type="ARBA" id="ARBA00022801"/>
    </source>
</evidence>
<sequence length="127" mass="13657">MAKTVIIPEGTGTPLAPYVPATLADNIVYVSGTLPLDTNNEVVFVGDAAAQTRHVLSTIQNVIETAGGTMDDVTFNSIFLKDWADYAAINTVYREFFPNEKPARFCIQCGLVKPEALIEIASVAHIG</sequence>
<dbReference type="InterPro" id="IPR006175">
    <property type="entry name" value="YjgF/YER057c/UK114"/>
</dbReference>
<organism evidence="5 7">
    <name type="scientific">Acinetobacter radioresistens</name>
    <dbReference type="NCBI Taxonomy" id="40216"/>
    <lineage>
        <taxon>Bacteria</taxon>
        <taxon>Pseudomonadati</taxon>
        <taxon>Pseudomonadota</taxon>
        <taxon>Gammaproteobacteria</taxon>
        <taxon>Moraxellales</taxon>
        <taxon>Moraxellaceae</taxon>
        <taxon>Acinetobacter</taxon>
    </lineage>
</organism>
<comment type="catalytic activity">
    <reaction evidence="3">
        <text>(Z)-3-aminoacrylate + H2O + H(+) = 3-oxopropanoate + NH4(+)</text>
        <dbReference type="Rhea" id="RHEA:34947"/>
        <dbReference type="ChEBI" id="CHEBI:15377"/>
        <dbReference type="ChEBI" id="CHEBI:15378"/>
        <dbReference type="ChEBI" id="CHEBI:28938"/>
        <dbReference type="ChEBI" id="CHEBI:33190"/>
        <dbReference type="ChEBI" id="CHEBI:59894"/>
    </reaction>
</comment>
<comment type="function">
    <text evidence="3">Involved in pyrimidine catabolism. Catalyzes the deamination of 3-aminoacrylate to malonic semialdehyde, a reaction that can also occur spontaneously. RutC may facilitate the reaction and modulate the metabolic fitness, rather than catalyzing essential functions.</text>
</comment>